<dbReference type="InterPro" id="IPR027359">
    <property type="entry name" value="Volt_channel_dom_sf"/>
</dbReference>
<keyword evidence="5" id="KW-0406">Ion transport</keyword>
<accession>A0A0R2CQ99</accession>
<dbReference type="InterPro" id="IPR013099">
    <property type="entry name" value="K_chnl_dom"/>
</dbReference>
<feature type="transmembrane region" description="Helical" evidence="8">
    <location>
        <begin position="208"/>
        <end position="231"/>
    </location>
</feature>
<organism evidence="11 12">
    <name type="scientific">Fructilactobacillus florum DSM 22689 = JCM 16035</name>
    <dbReference type="NCBI Taxonomy" id="1423745"/>
    <lineage>
        <taxon>Bacteria</taxon>
        <taxon>Bacillati</taxon>
        <taxon>Bacillota</taxon>
        <taxon>Bacilli</taxon>
        <taxon>Lactobacillales</taxon>
        <taxon>Lactobacillaceae</taxon>
        <taxon>Fructilactobacillus</taxon>
    </lineage>
</organism>
<dbReference type="Pfam" id="PF09851">
    <property type="entry name" value="SHOCT"/>
    <property type="match status" value="1"/>
</dbReference>
<keyword evidence="2" id="KW-0813">Transport</keyword>
<gene>
    <name evidence="11" type="ORF">FC87_GL001191</name>
</gene>
<feature type="transmembrane region" description="Helical" evidence="8">
    <location>
        <begin position="31"/>
        <end position="54"/>
    </location>
</feature>
<evidence type="ECO:0000256" key="2">
    <source>
        <dbReference type="ARBA" id="ARBA00022448"/>
    </source>
</evidence>
<comment type="caution">
    <text evidence="11">The sequence shown here is derived from an EMBL/GenBank/DDBJ whole genome shotgun (WGS) entry which is preliminary data.</text>
</comment>
<feature type="transmembrane region" description="Helical" evidence="8">
    <location>
        <begin position="66"/>
        <end position="83"/>
    </location>
</feature>
<name>A0A0R2CQ99_9LACO</name>
<evidence type="ECO:0000256" key="5">
    <source>
        <dbReference type="ARBA" id="ARBA00023065"/>
    </source>
</evidence>
<protein>
    <submittedName>
        <fullName evidence="11">Potassium ion channel protein</fullName>
    </submittedName>
</protein>
<dbReference type="GO" id="GO:0005249">
    <property type="term" value="F:voltage-gated potassium channel activity"/>
    <property type="evidence" value="ECO:0007669"/>
    <property type="project" value="InterPro"/>
</dbReference>
<evidence type="ECO:0000256" key="3">
    <source>
        <dbReference type="ARBA" id="ARBA00022692"/>
    </source>
</evidence>
<keyword evidence="4 8" id="KW-1133">Transmembrane helix</keyword>
<evidence type="ECO:0000256" key="4">
    <source>
        <dbReference type="ARBA" id="ARBA00022989"/>
    </source>
</evidence>
<evidence type="ECO:0000313" key="11">
    <source>
        <dbReference type="EMBL" id="KRM90507.1"/>
    </source>
</evidence>
<evidence type="ECO:0000256" key="1">
    <source>
        <dbReference type="ARBA" id="ARBA00004141"/>
    </source>
</evidence>
<keyword evidence="3 8" id="KW-0812">Transmembrane</keyword>
<keyword evidence="6 8" id="KW-0472">Membrane</keyword>
<dbReference type="Pfam" id="PF07885">
    <property type="entry name" value="Ion_trans_2"/>
    <property type="match status" value="1"/>
</dbReference>
<dbReference type="PATRIC" id="fig|1423745.4.peg.1256"/>
<evidence type="ECO:0000313" key="12">
    <source>
        <dbReference type="Proteomes" id="UP000051586"/>
    </source>
</evidence>
<feature type="domain" description="SHOCT" evidence="10">
    <location>
        <begin position="244"/>
        <end position="270"/>
    </location>
</feature>
<keyword evidence="7" id="KW-0407">Ion channel</keyword>
<dbReference type="SUPFAM" id="SSF81324">
    <property type="entry name" value="Voltage-gated potassium channels"/>
    <property type="match status" value="1"/>
</dbReference>
<feature type="domain" description="Potassium channel" evidence="9">
    <location>
        <begin position="160"/>
        <end position="230"/>
    </location>
</feature>
<dbReference type="AlphaFoldDB" id="A0A0R2CQ99"/>
<dbReference type="Proteomes" id="UP000051586">
    <property type="component" value="Unassembled WGS sequence"/>
</dbReference>
<dbReference type="GO" id="GO:0001508">
    <property type="term" value="P:action potential"/>
    <property type="evidence" value="ECO:0007669"/>
    <property type="project" value="TreeGrafter"/>
</dbReference>
<sequence length="273" mass="30769">MSKSAANFAYFTFKVVKSMDKSRLLRIKNGYNIFIVLCALVSVLMVLLDFAGVLKLNHQPYQRIDLTIWVIFVIDYFGGFFLARSKVTYLRSHFFDLLAIIPVNSIFSFFKLFRFTRLLQLTKLAKVSRLLRLVGIFGKLRSRAAQFLKQTGFIYLLLLCGLIFIISAGVYSLSENVSFAKALWWAIVTSSTVGYGDISPHSTVGRVVAVLLMLVGIGFVGMLTSAFIAIFNPPTNLHNNIPAEIRAYQQLAADGIITQAEFENKKQELLRLK</sequence>
<evidence type="ECO:0000256" key="6">
    <source>
        <dbReference type="ARBA" id="ARBA00023136"/>
    </source>
</evidence>
<dbReference type="GO" id="GO:0008076">
    <property type="term" value="C:voltage-gated potassium channel complex"/>
    <property type="evidence" value="ECO:0007669"/>
    <property type="project" value="InterPro"/>
</dbReference>
<evidence type="ECO:0000259" key="10">
    <source>
        <dbReference type="Pfam" id="PF09851"/>
    </source>
</evidence>
<comment type="subcellular location">
    <subcellularLocation>
        <location evidence="1">Membrane</location>
        <topology evidence="1">Multi-pass membrane protein</topology>
    </subcellularLocation>
</comment>
<dbReference type="EMBL" id="AYZI01000008">
    <property type="protein sequence ID" value="KRM90507.1"/>
    <property type="molecule type" value="Genomic_DNA"/>
</dbReference>
<feature type="transmembrane region" description="Helical" evidence="8">
    <location>
        <begin position="153"/>
        <end position="173"/>
    </location>
</feature>
<proteinExistence type="predicted"/>
<evidence type="ECO:0000256" key="8">
    <source>
        <dbReference type="SAM" id="Phobius"/>
    </source>
</evidence>
<dbReference type="InterPro" id="IPR028325">
    <property type="entry name" value="VG_K_chnl"/>
</dbReference>
<dbReference type="Gene3D" id="1.20.120.350">
    <property type="entry name" value="Voltage-gated potassium channels. Chain C"/>
    <property type="match status" value="1"/>
</dbReference>
<dbReference type="Gene3D" id="1.10.287.70">
    <property type="match status" value="1"/>
</dbReference>
<evidence type="ECO:0000259" key="9">
    <source>
        <dbReference type="Pfam" id="PF07885"/>
    </source>
</evidence>
<dbReference type="PANTHER" id="PTHR11537">
    <property type="entry name" value="VOLTAGE-GATED POTASSIUM CHANNEL"/>
    <property type="match status" value="1"/>
</dbReference>
<dbReference type="InterPro" id="IPR018649">
    <property type="entry name" value="SHOCT"/>
</dbReference>
<dbReference type="PANTHER" id="PTHR11537:SF254">
    <property type="entry name" value="POTASSIUM VOLTAGE-GATED CHANNEL PROTEIN SHAB"/>
    <property type="match status" value="1"/>
</dbReference>
<reference evidence="11 12" key="1">
    <citation type="journal article" date="2015" name="Genome Announc.">
        <title>Expanding the biotechnology potential of lactobacilli through comparative genomics of 213 strains and associated genera.</title>
        <authorList>
            <person name="Sun Z."/>
            <person name="Harris H.M."/>
            <person name="McCann A."/>
            <person name="Guo C."/>
            <person name="Argimon S."/>
            <person name="Zhang W."/>
            <person name="Yang X."/>
            <person name="Jeffery I.B."/>
            <person name="Cooney J.C."/>
            <person name="Kagawa T.F."/>
            <person name="Liu W."/>
            <person name="Song Y."/>
            <person name="Salvetti E."/>
            <person name="Wrobel A."/>
            <person name="Rasinkangas P."/>
            <person name="Parkhill J."/>
            <person name="Rea M.C."/>
            <person name="O'Sullivan O."/>
            <person name="Ritari J."/>
            <person name="Douillard F.P."/>
            <person name="Paul Ross R."/>
            <person name="Yang R."/>
            <person name="Briner A.E."/>
            <person name="Felis G.E."/>
            <person name="de Vos W.M."/>
            <person name="Barrangou R."/>
            <person name="Klaenhammer T.R."/>
            <person name="Caufield P.W."/>
            <person name="Cui Y."/>
            <person name="Zhang H."/>
            <person name="O'Toole P.W."/>
        </authorList>
    </citation>
    <scope>NUCLEOTIDE SEQUENCE [LARGE SCALE GENOMIC DNA]</scope>
    <source>
        <strain evidence="11 12">DSM 22689</strain>
    </source>
</reference>
<evidence type="ECO:0000256" key="7">
    <source>
        <dbReference type="ARBA" id="ARBA00023303"/>
    </source>
</evidence>
<dbReference type="STRING" id="1423745.GCA_001311215_00793"/>